<sequence>DTIETSRVSLAEKEAKLVAFGKREEPLKRIQTERNAGRNEGKARTEACRREVRQCQQKLKSLQDRKSTIRTQNVRNELSKAQREVGELKDALLQQRTETDEAHQEWLRYVEEFDQKWASHDLVRRGGYEGLAHKMATEEGGWPDEATHNATLQIKRQSLLTAQAKFGDPVEKLRVMHAMQAKVTEGSEFYAALVDTLNGIEQQFKRTKTLHETYRRQSVKDIKKYFGEHVNDIGHRVGLEVKHPPVPHLPSQNPEDGVEVVDDDSHLLTKVPEGTLQMTVAKTETRAGRSAKTLSGGEAGFSVLCLLVASWFVVQPPVIFVDEWDVYLDTQRRSKAVNMMLRALKESGSQAILVSPNKINLEEIEFGDDEDMAEFVRTHVDVQHVKPPERG</sequence>
<keyword evidence="9" id="KW-0233">DNA recombination</keyword>
<gene>
    <name evidence="13" type="ORF">KIPB_008208</name>
</gene>
<accession>A0A9K3D2G9</accession>
<evidence type="ECO:0000256" key="11">
    <source>
        <dbReference type="ARBA" id="ARBA00023242"/>
    </source>
</evidence>
<reference evidence="13 14" key="1">
    <citation type="journal article" date="2018" name="PLoS ONE">
        <title>The draft genome of Kipferlia bialata reveals reductive genome evolution in fornicate parasites.</title>
        <authorList>
            <person name="Tanifuji G."/>
            <person name="Takabayashi S."/>
            <person name="Kume K."/>
            <person name="Takagi M."/>
            <person name="Nakayama T."/>
            <person name="Kamikawa R."/>
            <person name="Inagaki Y."/>
            <person name="Hashimoto T."/>
        </authorList>
    </citation>
    <scope>NUCLEOTIDE SEQUENCE [LARGE SCALE GENOMIC DNA]</scope>
    <source>
        <strain evidence="13">NY0173</strain>
    </source>
</reference>
<evidence type="ECO:0000256" key="7">
    <source>
        <dbReference type="ARBA" id="ARBA00022840"/>
    </source>
</evidence>
<dbReference type="GO" id="GO:0000724">
    <property type="term" value="P:double-strand break repair via homologous recombination"/>
    <property type="evidence" value="ECO:0007669"/>
    <property type="project" value="TreeGrafter"/>
</dbReference>
<dbReference type="AlphaFoldDB" id="A0A9K3D2G9"/>
<protein>
    <submittedName>
        <fullName evidence="13">Structural maintenance of chromosomes protein 6</fullName>
    </submittedName>
</protein>
<evidence type="ECO:0000256" key="6">
    <source>
        <dbReference type="ARBA" id="ARBA00022763"/>
    </source>
</evidence>
<evidence type="ECO:0000313" key="14">
    <source>
        <dbReference type="Proteomes" id="UP000265618"/>
    </source>
</evidence>
<dbReference type="GO" id="GO:0003684">
    <property type="term" value="F:damaged DNA binding"/>
    <property type="evidence" value="ECO:0007669"/>
    <property type="project" value="TreeGrafter"/>
</dbReference>
<dbReference type="SUPFAM" id="SSF52540">
    <property type="entry name" value="P-loop containing nucleoside triphosphate hydrolases"/>
    <property type="match status" value="1"/>
</dbReference>
<dbReference type="Proteomes" id="UP000265618">
    <property type="component" value="Unassembled WGS sequence"/>
</dbReference>
<evidence type="ECO:0000256" key="3">
    <source>
        <dbReference type="ARBA" id="ARBA00006793"/>
    </source>
</evidence>
<evidence type="ECO:0000256" key="12">
    <source>
        <dbReference type="SAM" id="Coils"/>
    </source>
</evidence>
<evidence type="ECO:0000256" key="5">
    <source>
        <dbReference type="ARBA" id="ARBA00022741"/>
    </source>
</evidence>
<keyword evidence="4" id="KW-0158">Chromosome</keyword>
<dbReference type="InterPro" id="IPR027417">
    <property type="entry name" value="P-loop_NTPase"/>
</dbReference>
<dbReference type="PANTHER" id="PTHR19306:SF6">
    <property type="entry name" value="STRUCTURAL MAINTENANCE OF CHROMOSOMES PROTEIN 6"/>
    <property type="match status" value="1"/>
</dbReference>
<evidence type="ECO:0000256" key="1">
    <source>
        <dbReference type="ARBA" id="ARBA00004123"/>
    </source>
</evidence>
<feature type="non-terminal residue" evidence="13">
    <location>
        <position position="1"/>
    </location>
</feature>
<name>A0A9K3D2G9_9EUKA</name>
<evidence type="ECO:0000256" key="9">
    <source>
        <dbReference type="ARBA" id="ARBA00023172"/>
    </source>
</evidence>
<feature type="coiled-coil region" evidence="12">
    <location>
        <begin position="45"/>
        <end position="98"/>
    </location>
</feature>
<comment type="caution">
    <text evidence="13">The sequence shown here is derived from an EMBL/GenBank/DDBJ whole genome shotgun (WGS) entry which is preliminary data.</text>
</comment>
<evidence type="ECO:0000256" key="2">
    <source>
        <dbReference type="ARBA" id="ARBA00004286"/>
    </source>
</evidence>
<dbReference type="GO" id="GO:0005524">
    <property type="term" value="F:ATP binding"/>
    <property type="evidence" value="ECO:0007669"/>
    <property type="project" value="UniProtKB-KW"/>
</dbReference>
<proteinExistence type="inferred from homology"/>
<dbReference type="GO" id="GO:0003697">
    <property type="term" value="F:single-stranded DNA binding"/>
    <property type="evidence" value="ECO:0007669"/>
    <property type="project" value="TreeGrafter"/>
</dbReference>
<dbReference type="GO" id="GO:0035861">
    <property type="term" value="C:site of double-strand break"/>
    <property type="evidence" value="ECO:0007669"/>
    <property type="project" value="TreeGrafter"/>
</dbReference>
<dbReference type="GO" id="GO:0030915">
    <property type="term" value="C:Smc5-Smc6 complex"/>
    <property type="evidence" value="ECO:0007669"/>
    <property type="project" value="TreeGrafter"/>
</dbReference>
<dbReference type="GO" id="GO:0005634">
    <property type="term" value="C:nucleus"/>
    <property type="evidence" value="ECO:0007669"/>
    <property type="project" value="UniProtKB-SubCell"/>
</dbReference>
<keyword evidence="8 12" id="KW-0175">Coiled coil</keyword>
<dbReference type="OrthoDB" id="10072614at2759"/>
<dbReference type="EMBL" id="BDIP01002487">
    <property type="protein sequence ID" value="GIQ86365.1"/>
    <property type="molecule type" value="Genomic_DNA"/>
</dbReference>
<comment type="similarity">
    <text evidence="3">Belongs to the SMC family. SMC6 subfamily.</text>
</comment>
<evidence type="ECO:0000256" key="4">
    <source>
        <dbReference type="ARBA" id="ARBA00022454"/>
    </source>
</evidence>
<keyword evidence="6" id="KW-0227">DNA damage</keyword>
<keyword evidence="10" id="KW-0234">DNA repair</keyword>
<keyword evidence="5" id="KW-0547">Nucleotide-binding</keyword>
<dbReference type="PANTHER" id="PTHR19306">
    <property type="entry name" value="STRUCTURAL MAINTENANCE OF CHROMOSOMES 5,6 SMC5, SMC6"/>
    <property type="match status" value="1"/>
</dbReference>
<evidence type="ECO:0000256" key="10">
    <source>
        <dbReference type="ARBA" id="ARBA00023204"/>
    </source>
</evidence>
<keyword evidence="7" id="KW-0067">ATP-binding</keyword>
<evidence type="ECO:0000313" key="13">
    <source>
        <dbReference type="EMBL" id="GIQ86365.1"/>
    </source>
</evidence>
<keyword evidence="11" id="KW-0539">Nucleus</keyword>
<evidence type="ECO:0000256" key="8">
    <source>
        <dbReference type="ARBA" id="ARBA00023054"/>
    </source>
</evidence>
<dbReference type="Gene3D" id="3.40.50.300">
    <property type="entry name" value="P-loop containing nucleotide triphosphate hydrolases"/>
    <property type="match status" value="1"/>
</dbReference>
<comment type="subcellular location">
    <subcellularLocation>
        <location evidence="2">Chromosome</location>
    </subcellularLocation>
    <subcellularLocation>
        <location evidence="1">Nucleus</location>
    </subcellularLocation>
</comment>
<organism evidence="13 14">
    <name type="scientific">Kipferlia bialata</name>
    <dbReference type="NCBI Taxonomy" id="797122"/>
    <lineage>
        <taxon>Eukaryota</taxon>
        <taxon>Metamonada</taxon>
        <taxon>Carpediemonas-like organisms</taxon>
        <taxon>Kipferlia</taxon>
    </lineage>
</organism>
<keyword evidence="14" id="KW-1185">Reference proteome</keyword>